<comment type="catalytic activity">
    <reaction evidence="8 9">
        <text>hydroxymethylbilane = uroporphyrinogen III + H2O</text>
        <dbReference type="Rhea" id="RHEA:18965"/>
        <dbReference type="ChEBI" id="CHEBI:15377"/>
        <dbReference type="ChEBI" id="CHEBI:57308"/>
        <dbReference type="ChEBI" id="CHEBI:57845"/>
        <dbReference type="EC" id="4.2.1.75"/>
    </reaction>
</comment>
<dbReference type="Proteomes" id="UP000225833">
    <property type="component" value="Unassembled WGS sequence"/>
</dbReference>
<dbReference type="UniPathway" id="UPA00251">
    <property type="reaction ID" value="UER00320"/>
</dbReference>
<dbReference type="PANTHER" id="PTHR38042:SF1">
    <property type="entry name" value="UROPORPHYRINOGEN-III SYNTHASE, CHLOROPLASTIC"/>
    <property type="match status" value="1"/>
</dbReference>
<evidence type="ECO:0000256" key="9">
    <source>
        <dbReference type="RuleBase" id="RU366031"/>
    </source>
</evidence>
<evidence type="ECO:0000313" key="12">
    <source>
        <dbReference type="Proteomes" id="UP000225833"/>
    </source>
</evidence>
<accession>A0A2D0J4T2</accession>
<dbReference type="GO" id="GO:0006782">
    <property type="term" value="P:protoporphyrinogen IX biosynthetic process"/>
    <property type="evidence" value="ECO:0007669"/>
    <property type="project" value="UniProtKB-UniRule"/>
</dbReference>
<evidence type="ECO:0000256" key="6">
    <source>
        <dbReference type="ARBA" id="ARBA00037589"/>
    </source>
</evidence>
<dbReference type="EMBL" id="NIBS01000001">
    <property type="protein sequence ID" value="PHM29563.1"/>
    <property type="molecule type" value="Genomic_DNA"/>
</dbReference>
<dbReference type="RefSeq" id="WP_099134217.1">
    <property type="nucleotide sequence ID" value="NZ_CAWNNJ010000001.1"/>
</dbReference>
<evidence type="ECO:0000256" key="5">
    <source>
        <dbReference type="ARBA" id="ARBA00023244"/>
    </source>
</evidence>
<comment type="function">
    <text evidence="6 9">Catalyzes cyclization of the linear tetrapyrrole, hydroxymethylbilane, to the macrocyclic uroporphyrinogen III.</text>
</comment>
<keyword evidence="4 9" id="KW-0456">Lyase</keyword>
<evidence type="ECO:0000313" key="11">
    <source>
        <dbReference type="EMBL" id="PHM29563.1"/>
    </source>
</evidence>
<evidence type="ECO:0000256" key="4">
    <source>
        <dbReference type="ARBA" id="ARBA00023239"/>
    </source>
</evidence>
<comment type="similarity">
    <text evidence="2 9">Belongs to the uroporphyrinogen-III synthase family.</text>
</comment>
<proteinExistence type="inferred from homology"/>
<dbReference type="OrthoDB" id="9787650at2"/>
<name>A0A2D0J4T2_XENBU</name>
<keyword evidence="5 9" id="KW-0627">Porphyrin biosynthesis</keyword>
<gene>
    <name evidence="11" type="ORF">Xbud_00091</name>
</gene>
<dbReference type="Gene3D" id="3.40.50.10090">
    <property type="match status" value="2"/>
</dbReference>
<comment type="caution">
    <text evidence="11">The sequence shown here is derived from an EMBL/GenBank/DDBJ whole genome shotgun (WGS) entry which is preliminary data.</text>
</comment>
<reference evidence="11 12" key="1">
    <citation type="journal article" date="2017" name="Nat. Microbiol.">
        <title>Natural product diversity associated with the nematode symbionts Photorhabdus and Xenorhabdus.</title>
        <authorList>
            <person name="Tobias N.J."/>
            <person name="Wolff H."/>
            <person name="Djahanschiri B."/>
            <person name="Grundmann F."/>
            <person name="Kronenwerth M."/>
            <person name="Shi Y.M."/>
            <person name="Simonyi S."/>
            <person name="Grun P."/>
            <person name="Shapiro-Ilan D."/>
            <person name="Pidot S.J."/>
            <person name="Stinear T.P."/>
            <person name="Ebersberger I."/>
            <person name="Bode H.B."/>
        </authorList>
    </citation>
    <scope>NUCLEOTIDE SEQUENCE [LARGE SCALE GENOMIC DNA]</scope>
    <source>
        <strain evidence="11 12">DSM 16342</strain>
    </source>
</reference>
<dbReference type="InterPro" id="IPR003754">
    <property type="entry name" value="4pyrrol_synth_uPrphyn_synth"/>
</dbReference>
<evidence type="ECO:0000256" key="8">
    <source>
        <dbReference type="ARBA" id="ARBA00048617"/>
    </source>
</evidence>
<dbReference type="GO" id="GO:0004852">
    <property type="term" value="F:uroporphyrinogen-III synthase activity"/>
    <property type="evidence" value="ECO:0007669"/>
    <property type="project" value="UniProtKB-UniRule"/>
</dbReference>
<dbReference type="Pfam" id="PF02602">
    <property type="entry name" value="HEM4"/>
    <property type="match status" value="1"/>
</dbReference>
<dbReference type="EC" id="4.2.1.75" evidence="3 9"/>
<dbReference type="GO" id="GO:0006780">
    <property type="term" value="P:uroporphyrinogen III biosynthetic process"/>
    <property type="evidence" value="ECO:0007669"/>
    <property type="project" value="UniProtKB-UniRule"/>
</dbReference>
<dbReference type="AlphaFoldDB" id="A0A2D0J4T2"/>
<dbReference type="SUPFAM" id="SSF69618">
    <property type="entry name" value="HemD-like"/>
    <property type="match status" value="1"/>
</dbReference>
<dbReference type="CDD" id="cd06578">
    <property type="entry name" value="HemD"/>
    <property type="match status" value="1"/>
</dbReference>
<organism evidence="11 12">
    <name type="scientific">Xenorhabdus budapestensis</name>
    <dbReference type="NCBI Taxonomy" id="290110"/>
    <lineage>
        <taxon>Bacteria</taxon>
        <taxon>Pseudomonadati</taxon>
        <taxon>Pseudomonadota</taxon>
        <taxon>Gammaproteobacteria</taxon>
        <taxon>Enterobacterales</taxon>
        <taxon>Morganellaceae</taxon>
        <taxon>Xenorhabdus</taxon>
    </lineage>
</organism>
<evidence type="ECO:0000256" key="1">
    <source>
        <dbReference type="ARBA" id="ARBA00004772"/>
    </source>
</evidence>
<dbReference type="InterPro" id="IPR039793">
    <property type="entry name" value="UROS/Hem4"/>
</dbReference>
<evidence type="ECO:0000256" key="2">
    <source>
        <dbReference type="ARBA" id="ARBA00008133"/>
    </source>
</evidence>
<evidence type="ECO:0000256" key="7">
    <source>
        <dbReference type="ARBA" id="ARBA00040167"/>
    </source>
</evidence>
<sequence>MSILVTRPAPAGEALTNQLRAIGKTAFSAPLIAIYPGAELPLLAQKLQQLSAGDFVFLLSQNAVHYANEQLVQEGLSWPDKLSYYGIGKSTSLLFHQQTGKDILWSEQGETSEDLLQLPTLQKMENKKILLLRGNGGREMIALTLRMRGGAIDYCECYSRQPVKYCTTEFNHHWQQCGIKTIVVTSGEMLQLLYNLVTEDDGSEDSSTENSGNGKAWLLGCRLIVVSERLANIARTLGWQEIKVAKSADNDALMQALE</sequence>
<protein>
    <recommendedName>
        <fullName evidence="7 9">Uroporphyrinogen-III synthase</fullName>
        <ecNumber evidence="3 9">4.2.1.75</ecNumber>
    </recommendedName>
</protein>
<comment type="pathway">
    <text evidence="1 9">Porphyrin-containing compound metabolism; protoporphyrin-IX biosynthesis; coproporphyrinogen-III from 5-aminolevulinate: step 3/4.</text>
</comment>
<dbReference type="InterPro" id="IPR036108">
    <property type="entry name" value="4pyrrol_syn_uPrphyn_synt_sf"/>
</dbReference>
<evidence type="ECO:0000259" key="10">
    <source>
        <dbReference type="Pfam" id="PF02602"/>
    </source>
</evidence>
<dbReference type="PANTHER" id="PTHR38042">
    <property type="entry name" value="UROPORPHYRINOGEN-III SYNTHASE, CHLOROPLASTIC"/>
    <property type="match status" value="1"/>
</dbReference>
<evidence type="ECO:0000256" key="3">
    <source>
        <dbReference type="ARBA" id="ARBA00013109"/>
    </source>
</evidence>
<feature type="domain" description="Tetrapyrrole biosynthesis uroporphyrinogen III synthase" evidence="10">
    <location>
        <begin position="14"/>
        <end position="254"/>
    </location>
</feature>
<dbReference type="NCBIfam" id="NF004582">
    <property type="entry name" value="PRK05928.1-1"/>
    <property type="match status" value="1"/>
</dbReference>